<name>A0A1I4IIE2_9BACI</name>
<dbReference type="PROSITE" id="PS00061">
    <property type="entry name" value="ADH_SHORT"/>
    <property type="match status" value="1"/>
</dbReference>
<dbReference type="PANTHER" id="PTHR42879">
    <property type="entry name" value="3-OXOACYL-(ACYL-CARRIER-PROTEIN) REDUCTASE"/>
    <property type="match status" value="1"/>
</dbReference>
<accession>A0A1I4IIE2</accession>
<dbReference type="InterPro" id="IPR036291">
    <property type="entry name" value="NAD(P)-bd_dom_sf"/>
</dbReference>
<evidence type="ECO:0000313" key="4">
    <source>
        <dbReference type="Proteomes" id="UP000198565"/>
    </source>
</evidence>
<dbReference type="RefSeq" id="WP_091481584.1">
    <property type="nucleotide sequence ID" value="NZ_FOTR01000002.1"/>
</dbReference>
<protein>
    <submittedName>
        <fullName evidence="3">3-oxoacyl-[acyl-carrier protein] reductase</fullName>
    </submittedName>
</protein>
<dbReference type="NCBIfam" id="NF005559">
    <property type="entry name" value="PRK07231.1"/>
    <property type="match status" value="1"/>
</dbReference>
<dbReference type="Gene3D" id="3.40.50.720">
    <property type="entry name" value="NAD(P)-binding Rossmann-like Domain"/>
    <property type="match status" value="1"/>
</dbReference>
<dbReference type="PRINTS" id="PR00081">
    <property type="entry name" value="GDHRDH"/>
</dbReference>
<evidence type="ECO:0000256" key="2">
    <source>
        <dbReference type="ARBA" id="ARBA00023002"/>
    </source>
</evidence>
<dbReference type="InterPro" id="IPR020904">
    <property type="entry name" value="Sc_DH/Rdtase_CS"/>
</dbReference>
<dbReference type="GO" id="GO:0016491">
    <property type="term" value="F:oxidoreductase activity"/>
    <property type="evidence" value="ECO:0007669"/>
    <property type="project" value="UniProtKB-KW"/>
</dbReference>
<dbReference type="PANTHER" id="PTHR42879:SF2">
    <property type="entry name" value="3-OXOACYL-[ACYL-CARRIER-PROTEIN] REDUCTASE FABG"/>
    <property type="match status" value="1"/>
</dbReference>
<dbReference type="OrthoDB" id="9803333at2"/>
<dbReference type="InterPro" id="IPR002347">
    <property type="entry name" value="SDR_fam"/>
</dbReference>
<dbReference type="Proteomes" id="UP000198565">
    <property type="component" value="Unassembled WGS sequence"/>
</dbReference>
<comment type="similarity">
    <text evidence="1">Belongs to the short-chain dehydrogenases/reductases (SDR) family.</text>
</comment>
<dbReference type="GO" id="GO:0008206">
    <property type="term" value="P:bile acid metabolic process"/>
    <property type="evidence" value="ECO:0007669"/>
    <property type="project" value="UniProtKB-ARBA"/>
</dbReference>
<dbReference type="FunFam" id="3.40.50.720:FF:000084">
    <property type="entry name" value="Short-chain dehydrogenase reductase"/>
    <property type="match status" value="1"/>
</dbReference>
<dbReference type="AlphaFoldDB" id="A0A1I4IIE2"/>
<dbReference type="Pfam" id="PF13561">
    <property type="entry name" value="adh_short_C2"/>
    <property type="match status" value="1"/>
</dbReference>
<dbReference type="SUPFAM" id="SSF51735">
    <property type="entry name" value="NAD(P)-binding Rossmann-fold domains"/>
    <property type="match status" value="1"/>
</dbReference>
<sequence length="254" mass="27635">MLTMDLTEKVAIVTGGANGIGKSIADALRYSKAKVAVVDVHKNHQNNEDDLLFIQADVTDKNDVEKMVEQVISYFGKVDILVNNAGISTMDYFVDIKEEDWDKTMEVNVKGVQLCSQAVVKKMKNQGDGGKIINIASQAGKNGYRLMGSYVASKHAVIGLTKVMALELAQDQINVNAVCPGIVETSMKHRERAIGGKLRGLDEEAIKEEDFSQVPLGRTGTPEDVAYVVIFLASTFTDYMTGQAINVTGGMTMH</sequence>
<keyword evidence="4" id="KW-1185">Reference proteome</keyword>
<gene>
    <name evidence="3" type="ORF">SAMN04487943_102131</name>
</gene>
<proteinExistence type="inferred from homology"/>
<dbReference type="PRINTS" id="PR00080">
    <property type="entry name" value="SDRFAMILY"/>
</dbReference>
<evidence type="ECO:0000256" key="1">
    <source>
        <dbReference type="ARBA" id="ARBA00006484"/>
    </source>
</evidence>
<organism evidence="3 4">
    <name type="scientific">Gracilibacillus orientalis</name>
    <dbReference type="NCBI Taxonomy" id="334253"/>
    <lineage>
        <taxon>Bacteria</taxon>
        <taxon>Bacillati</taxon>
        <taxon>Bacillota</taxon>
        <taxon>Bacilli</taxon>
        <taxon>Bacillales</taxon>
        <taxon>Bacillaceae</taxon>
        <taxon>Gracilibacillus</taxon>
    </lineage>
</organism>
<dbReference type="STRING" id="334253.SAMN04487943_102131"/>
<keyword evidence="2" id="KW-0560">Oxidoreductase</keyword>
<dbReference type="EMBL" id="FOTR01000002">
    <property type="protein sequence ID" value="SFL54055.1"/>
    <property type="molecule type" value="Genomic_DNA"/>
</dbReference>
<evidence type="ECO:0000313" key="3">
    <source>
        <dbReference type="EMBL" id="SFL54055.1"/>
    </source>
</evidence>
<reference evidence="4" key="1">
    <citation type="submission" date="2016-10" db="EMBL/GenBank/DDBJ databases">
        <authorList>
            <person name="Varghese N."/>
            <person name="Submissions S."/>
        </authorList>
    </citation>
    <scope>NUCLEOTIDE SEQUENCE [LARGE SCALE GENOMIC DNA]</scope>
    <source>
        <strain evidence="4">CGMCC 1.4250</strain>
    </source>
</reference>
<dbReference type="InterPro" id="IPR050259">
    <property type="entry name" value="SDR"/>
</dbReference>